<feature type="domain" description="Histidine kinase/HSP90-like ATPase" evidence="2">
    <location>
        <begin position="39"/>
        <end position="155"/>
    </location>
</feature>
<dbReference type="GO" id="GO:0005524">
    <property type="term" value="F:ATP binding"/>
    <property type="evidence" value="ECO:0007669"/>
    <property type="project" value="UniProtKB-KW"/>
</dbReference>
<proteinExistence type="predicted"/>
<keyword evidence="3" id="KW-0547">Nucleotide-binding</keyword>
<dbReference type="PANTHER" id="PTHR35526">
    <property type="entry name" value="ANTI-SIGMA-F FACTOR RSBW-RELATED"/>
    <property type="match status" value="1"/>
</dbReference>
<dbReference type="SUPFAM" id="SSF55874">
    <property type="entry name" value="ATPase domain of HSP90 chaperone/DNA topoisomerase II/histidine kinase"/>
    <property type="match status" value="1"/>
</dbReference>
<evidence type="ECO:0000313" key="3">
    <source>
        <dbReference type="EMBL" id="MDK9497042.1"/>
    </source>
</evidence>
<accession>A0ABT7GTV5</accession>
<sequence length="164" mass="17178">MSDLAGMIPLEIGNVALPNAPDWGIALGVSTAGFAAKSFTAHTASAPRVRAFTKAVLAQWNVEGGAEATVIVAWELAANAAQHALGRDGRGGPERAWLGLVRREEAVVCSVTDPCPSPPQLQLPDLMRGTGRGLLLVSRLSSTWGWSLSPSGTKTVWARVPTAR</sequence>
<keyword evidence="3" id="KW-0067">ATP-binding</keyword>
<dbReference type="InterPro" id="IPR050267">
    <property type="entry name" value="Anti-sigma-factor_SerPK"/>
</dbReference>
<dbReference type="Pfam" id="PF13581">
    <property type="entry name" value="HATPase_c_2"/>
    <property type="match status" value="1"/>
</dbReference>
<dbReference type="PANTHER" id="PTHR35526:SF3">
    <property type="entry name" value="ANTI-SIGMA-F FACTOR RSBW"/>
    <property type="match status" value="1"/>
</dbReference>
<dbReference type="CDD" id="cd16936">
    <property type="entry name" value="HATPase_RsbW-like"/>
    <property type="match status" value="1"/>
</dbReference>
<evidence type="ECO:0000256" key="1">
    <source>
        <dbReference type="ARBA" id="ARBA00022527"/>
    </source>
</evidence>
<dbReference type="InterPro" id="IPR003594">
    <property type="entry name" value="HATPase_dom"/>
</dbReference>
<name>A0ABT7GTV5_9ACTN</name>
<dbReference type="InterPro" id="IPR036890">
    <property type="entry name" value="HATPase_C_sf"/>
</dbReference>
<protein>
    <submittedName>
        <fullName evidence="3">ATP-binding protein</fullName>
    </submittedName>
</protein>
<keyword evidence="1" id="KW-0723">Serine/threonine-protein kinase</keyword>
<evidence type="ECO:0000313" key="4">
    <source>
        <dbReference type="Proteomes" id="UP001223390"/>
    </source>
</evidence>
<dbReference type="Proteomes" id="UP001223390">
    <property type="component" value="Unassembled WGS sequence"/>
</dbReference>
<keyword evidence="1" id="KW-0808">Transferase</keyword>
<dbReference type="RefSeq" id="WP_285342861.1">
    <property type="nucleotide sequence ID" value="NZ_JASITI010000016.1"/>
</dbReference>
<keyword evidence="4" id="KW-1185">Reference proteome</keyword>
<evidence type="ECO:0000259" key="2">
    <source>
        <dbReference type="Pfam" id="PF13581"/>
    </source>
</evidence>
<comment type="caution">
    <text evidence="3">The sequence shown here is derived from an EMBL/GenBank/DDBJ whole genome shotgun (WGS) entry which is preliminary data.</text>
</comment>
<dbReference type="Gene3D" id="3.30.565.10">
    <property type="entry name" value="Histidine kinase-like ATPase, C-terminal domain"/>
    <property type="match status" value="1"/>
</dbReference>
<gene>
    <name evidence="3" type="ORF">QEZ40_001690</name>
</gene>
<keyword evidence="1" id="KW-0418">Kinase</keyword>
<dbReference type="EMBL" id="JASITI010000016">
    <property type="protein sequence ID" value="MDK9497042.1"/>
    <property type="molecule type" value="Genomic_DNA"/>
</dbReference>
<reference evidence="3 4" key="1">
    <citation type="submission" date="2023-05" db="EMBL/GenBank/DDBJ databases">
        <title>Sequencing and Assembly of Streptomyces sp. NP73.</title>
        <authorList>
            <person name="Konwar A.N."/>
            <person name="Saikia K."/>
            <person name="Thakur D."/>
        </authorList>
    </citation>
    <scope>NUCLEOTIDE SEQUENCE [LARGE SCALE GENOMIC DNA]</scope>
    <source>
        <strain evidence="3 4">NP73</strain>
    </source>
</reference>
<organism evidence="3 4">
    <name type="scientific">Streptomyces katrae</name>
    <dbReference type="NCBI Taxonomy" id="68223"/>
    <lineage>
        <taxon>Bacteria</taxon>
        <taxon>Bacillati</taxon>
        <taxon>Actinomycetota</taxon>
        <taxon>Actinomycetes</taxon>
        <taxon>Kitasatosporales</taxon>
        <taxon>Streptomycetaceae</taxon>
        <taxon>Streptomyces</taxon>
    </lineage>
</organism>